<reference evidence="6 7" key="1">
    <citation type="submission" date="2018-12" db="EMBL/GenBank/DDBJ databases">
        <authorList>
            <person name="Grouzdev D.S."/>
            <person name="Krutkina M.S."/>
        </authorList>
    </citation>
    <scope>NUCLEOTIDE SEQUENCE [LARGE SCALE GENOMIC DNA]</scope>
    <source>
        <strain evidence="6 7">RmlP026</strain>
    </source>
</reference>
<dbReference type="Gene3D" id="3.20.20.450">
    <property type="entry name" value="EAL domain"/>
    <property type="match status" value="1"/>
</dbReference>
<dbReference type="Gene3D" id="3.30.70.270">
    <property type="match status" value="1"/>
</dbReference>
<dbReference type="PROSITE" id="PS50883">
    <property type="entry name" value="EAL"/>
    <property type="match status" value="1"/>
</dbReference>
<accession>A0A4Q2UBY5</accession>
<dbReference type="EMBL" id="QYBB01000006">
    <property type="protein sequence ID" value="RYC32687.1"/>
    <property type="molecule type" value="Genomic_DNA"/>
</dbReference>
<dbReference type="InterPro" id="IPR035965">
    <property type="entry name" value="PAS-like_dom_sf"/>
</dbReference>
<keyword evidence="1" id="KW-1133">Transmembrane helix</keyword>
<reference evidence="6 7" key="2">
    <citation type="submission" date="2019-02" db="EMBL/GenBank/DDBJ databases">
        <title>'Lichenibacterium ramalinii' gen. nov. sp. nov., 'Lichenibacterium minor' gen. nov. sp. nov.</title>
        <authorList>
            <person name="Pankratov T."/>
        </authorList>
    </citation>
    <scope>NUCLEOTIDE SEQUENCE [LARGE SCALE GENOMIC DNA]</scope>
    <source>
        <strain evidence="6 7">RmlP026</strain>
    </source>
</reference>
<feature type="domain" description="EAL" evidence="4">
    <location>
        <begin position="671"/>
        <end position="926"/>
    </location>
</feature>
<dbReference type="InterPro" id="IPR029787">
    <property type="entry name" value="Nucleotide_cyclase"/>
</dbReference>
<protein>
    <submittedName>
        <fullName evidence="6">EAL domain-containing protein</fullName>
    </submittedName>
</protein>
<dbReference type="Pfam" id="PF08447">
    <property type="entry name" value="PAS_3"/>
    <property type="match status" value="1"/>
</dbReference>
<feature type="transmembrane region" description="Helical" evidence="1">
    <location>
        <begin position="249"/>
        <end position="266"/>
    </location>
</feature>
<dbReference type="InterPro" id="IPR001633">
    <property type="entry name" value="EAL_dom"/>
</dbReference>
<dbReference type="NCBIfam" id="TIGR00229">
    <property type="entry name" value="sensory_box"/>
    <property type="match status" value="1"/>
</dbReference>
<proteinExistence type="predicted"/>
<dbReference type="SMART" id="SM00267">
    <property type="entry name" value="GGDEF"/>
    <property type="match status" value="1"/>
</dbReference>
<evidence type="ECO:0000259" key="5">
    <source>
        <dbReference type="PROSITE" id="PS50887"/>
    </source>
</evidence>
<dbReference type="SMART" id="SM00052">
    <property type="entry name" value="EAL"/>
    <property type="match status" value="1"/>
</dbReference>
<dbReference type="NCBIfam" id="TIGR00254">
    <property type="entry name" value="GGDEF"/>
    <property type="match status" value="1"/>
</dbReference>
<keyword evidence="7" id="KW-1185">Reference proteome</keyword>
<evidence type="ECO:0000313" key="7">
    <source>
        <dbReference type="Proteomes" id="UP000290759"/>
    </source>
</evidence>
<feature type="domain" description="GGDEF" evidence="5">
    <location>
        <begin position="528"/>
        <end position="662"/>
    </location>
</feature>
<dbReference type="PROSITE" id="PS50113">
    <property type="entry name" value="PAC"/>
    <property type="match status" value="1"/>
</dbReference>
<feature type="transmembrane region" description="Helical" evidence="1">
    <location>
        <begin position="272"/>
        <end position="294"/>
    </location>
</feature>
<dbReference type="SUPFAM" id="SSF141868">
    <property type="entry name" value="EAL domain-like"/>
    <property type="match status" value="1"/>
</dbReference>
<gene>
    <name evidence="6" type="ORF">D3273_07895</name>
</gene>
<dbReference type="Pfam" id="PF00563">
    <property type="entry name" value="EAL"/>
    <property type="match status" value="1"/>
</dbReference>
<feature type="domain" description="PAC" evidence="3">
    <location>
        <begin position="443"/>
        <end position="495"/>
    </location>
</feature>
<dbReference type="AlphaFoldDB" id="A0A4Q2UBY5"/>
<feature type="transmembrane region" description="Helical" evidence="1">
    <location>
        <begin position="216"/>
        <end position="237"/>
    </location>
</feature>
<feature type="transmembrane region" description="Helical" evidence="1">
    <location>
        <begin position="301"/>
        <end position="322"/>
    </location>
</feature>
<dbReference type="CDD" id="cd01948">
    <property type="entry name" value="EAL"/>
    <property type="match status" value="1"/>
</dbReference>
<evidence type="ECO:0000259" key="4">
    <source>
        <dbReference type="PROSITE" id="PS50883"/>
    </source>
</evidence>
<dbReference type="InterPro" id="IPR035919">
    <property type="entry name" value="EAL_sf"/>
</dbReference>
<dbReference type="InterPro" id="IPR000160">
    <property type="entry name" value="GGDEF_dom"/>
</dbReference>
<dbReference type="SMART" id="SM00086">
    <property type="entry name" value="PAC"/>
    <property type="match status" value="1"/>
</dbReference>
<organism evidence="6 7">
    <name type="scientific">Lichenibacterium minor</name>
    <dbReference type="NCBI Taxonomy" id="2316528"/>
    <lineage>
        <taxon>Bacteria</taxon>
        <taxon>Pseudomonadati</taxon>
        <taxon>Pseudomonadota</taxon>
        <taxon>Alphaproteobacteria</taxon>
        <taxon>Hyphomicrobiales</taxon>
        <taxon>Lichenihabitantaceae</taxon>
        <taxon>Lichenibacterium</taxon>
    </lineage>
</organism>
<dbReference type="InterPro" id="IPR043128">
    <property type="entry name" value="Rev_trsase/Diguanyl_cyclase"/>
</dbReference>
<evidence type="ECO:0000313" key="6">
    <source>
        <dbReference type="EMBL" id="RYC32687.1"/>
    </source>
</evidence>
<name>A0A4Q2UBY5_9HYPH</name>
<dbReference type="SUPFAM" id="SSF55785">
    <property type="entry name" value="PYP-like sensor domain (PAS domain)"/>
    <property type="match status" value="1"/>
</dbReference>
<dbReference type="CDD" id="cd01949">
    <property type="entry name" value="GGDEF"/>
    <property type="match status" value="1"/>
</dbReference>
<dbReference type="InterPro" id="IPR052155">
    <property type="entry name" value="Biofilm_reg_signaling"/>
</dbReference>
<feature type="transmembrane region" description="Helical" evidence="1">
    <location>
        <begin position="154"/>
        <end position="175"/>
    </location>
</feature>
<evidence type="ECO:0000259" key="3">
    <source>
        <dbReference type="PROSITE" id="PS50113"/>
    </source>
</evidence>
<dbReference type="InterPro" id="IPR000700">
    <property type="entry name" value="PAS-assoc_C"/>
</dbReference>
<dbReference type="OrthoDB" id="9814202at2"/>
<dbReference type="Gene3D" id="3.30.450.20">
    <property type="entry name" value="PAS domain"/>
    <property type="match status" value="1"/>
</dbReference>
<dbReference type="PROSITE" id="PS50112">
    <property type="entry name" value="PAS"/>
    <property type="match status" value="1"/>
</dbReference>
<dbReference type="InterPro" id="IPR013655">
    <property type="entry name" value="PAS_fold_3"/>
</dbReference>
<dbReference type="PROSITE" id="PS50887">
    <property type="entry name" value="GGDEF"/>
    <property type="match status" value="1"/>
</dbReference>
<evidence type="ECO:0000256" key="1">
    <source>
        <dbReference type="SAM" id="Phobius"/>
    </source>
</evidence>
<dbReference type="PANTHER" id="PTHR44757:SF2">
    <property type="entry name" value="BIOFILM ARCHITECTURE MAINTENANCE PROTEIN MBAA"/>
    <property type="match status" value="1"/>
</dbReference>
<feature type="transmembrane region" description="Helical" evidence="1">
    <location>
        <begin position="182"/>
        <end position="204"/>
    </location>
</feature>
<dbReference type="InterPro" id="IPR001610">
    <property type="entry name" value="PAC"/>
</dbReference>
<evidence type="ECO:0000259" key="2">
    <source>
        <dbReference type="PROSITE" id="PS50112"/>
    </source>
</evidence>
<dbReference type="Proteomes" id="UP000290759">
    <property type="component" value="Unassembled WGS sequence"/>
</dbReference>
<feature type="domain" description="PAS" evidence="2">
    <location>
        <begin position="367"/>
        <end position="439"/>
    </location>
</feature>
<feature type="transmembrane region" description="Helical" evidence="1">
    <location>
        <begin position="334"/>
        <end position="351"/>
    </location>
</feature>
<dbReference type="CDD" id="cd00130">
    <property type="entry name" value="PAS"/>
    <property type="match status" value="1"/>
</dbReference>
<dbReference type="PANTHER" id="PTHR44757">
    <property type="entry name" value="DIGUANYLATE CYCLASE DGCP"/>
    <property type="match status" value="1"/>
</dbReference>
<dbReference type="SUPFAM" id="SSF55073">
    <property type="entry name" value="Nucleotide cyclase"/>
    <property type="match status" value="1"/>
</dbReference>
<dbReference type="InterPro" id="IPR000014">
    <property type="entry name" value="PAS"/>
</dbReference>
<dbReference type="SMART" id="SM00091">
    <property type="entry name" value="PAS"/>
    <property type="match status" value="1"/>
</dbReference>
<keyword evidence="1" id="KW-0472">Membrane</keyword>
<keyword evidence="1" id="KW-0812">Transmembrane</keyword>
<dbReference type="Pfam" id="PF00990">
    <property type="entry name" value="GGDEF"/>
    <property type="match status" value="1"/>
</dbReference>
<sequence>MSLDSTAVDLTPVVEHFTGQGDRIQISTAPGPDGIVRRIEVGAKQSGTRPNWIVFALTNDTDEQIERLLVAPHFRLVGSGLVWPDLGANRISAITASQGFAPETQDSPDADIFRITLDPGSTVTYVAELRTANLPQLTLWAPDAYKDQINNITLYKGIVIGIAGLLALFLTIVFVVRGAVIFPAAAALAWAVLAYVCIDFGFWHRLFAVGGDTDQVARAVAEAVLAATLFVFLFAYLHLNRWHVRYGHIGAAWFLFLLALVGFALYDAPVAAGVARITLSAVAGIGLILVLYLSTHGYDRAVMLIPTWFILSMWVTAAGFTVEGVFSNDLVSPALMGGLVLLVMLIGFTIMQNAFAGSGLGHGAVSDSERKALALTGSGDVIFDWDVDADRIYVSPEIEHQLGLKRGSLEGPASGWFDLLHGFDRERYRASLDTVLEQRCGRISHFFRLRAADGHYFWYTLKARPVVGQDGEVVRVVGTLSDCTESKTAEERLLHDAVHDNLTGLPNRELFFDRLDAALTMGAGVGASRPTVITLDVDRFKHVNEQVGPSVGDSILLTIARRLGRLLRQQDTMARIGGDQFAFIVMSEQNPDAVLALADTLRRTLSTPITFGDHEIALTCSGGLAPYDPGVHAKRETMLQDAEVAMAHAKRAGGDRVELFRPAMRSVRTERVTLESDLRRAVERNEIKVHFQPIVRLEDRTIAGFEALLRWTHPRLGNVPPSEFIPVAEQTGLIVDLGLFALDRTARELAAWQAALDVYPPIYASVNVSSRQLLRHDLLGDVKSVLTRSGVLRDSLKLELTESLVMENPEYAAKMLGRIRDLGAGLSLDDFGTGYSSLSYLQRFPFDTIKIDQSFVRQNGKGARPIILRSIVGLAHDLGMEVVAEGAESESDVIELSQLGCEYAQGFAFGQAITAAEARRLVGAASEAA</sequence>
<comment type="caution">
    <text evidence="6">The sequence shown here is derived from an EMBL/GenBank/DDBJ whole genome shotgun (WGS) entry which is preliminary data.</text>
</comment>